<name>A0A6A4IGZ0_9AGAR</name>
<keyword evidence="2" id="KW-0472">Membrane</keyword>
<accession>A0A6A4IGZ0</accession>
<keyword evidence="4" id="KW-1185">Reference proteome</keyword>
<dbReference type="Proteomes" id="UP000799118">
    <property type="component" value="Unassembled WGS sequence"/>
</dbReference>
<sequence length="76" mass="8457">MVDINPQFCPRPRVLQDLPNGMRSVKGKGKEKSKSKSKPSGGGILNFFGELLFLFVILPWLYLLYAGSKPYHTSSA</sequence>
<evidence type="ECO:0000313" key="4">
    <source>
        <dbReference type="Proteomes" id="UP000799118"/>
    </source>
</evidence>
<feature type="transmembrane region" description="Helical" evidence="2">
    <location>
        <begin position="44"/>
        <end position="65"/>
    </location>
</feature>
<keyword evidence="2" id="KW-0812">Transmembrane</keyword>
<proteinExistence type="predicted"/>
<protein>
    <submittedName>
        <fullName evidence="3">Uncharacterized protein</fullName>
    </submittedName>
</protein>
<evidence type="ECO:0000313" key="3">
    <source>
        <dbReference type="EMBL" id="KAE9407895.1"/>
    </source>
</evidence>
<dbReference type="AlphaFoldDB" id="A0A6A4IGZ0"/>
<dbReference type="EMBL" id="ML769393">
    <property type="protein sequence ID" value="KAE9407895.1"/>
    <property type="molecule type" value="Genomic_DNA"/>
</dbReference>
<organism evidence="3 4">
    <name type="scientific">Gymnopus androsaceus JB14</name>
    <dbReference type="NCBI Taxonomy" id="1447944"/>
    <lineage>
        <taxon>Eukaryota</taxon>
        <taxon>Fungi</taxon>
        <taxon>Dikarya</taxon>
        <taxon>Basidiomycota</taxon>
        <taxon>Agaricomycotina</taxon>
        <taxon>Agaricomycetes</taxon>
        <taxon>Agaricomycetidae</taxon>
        <taxon>Agaricales</taxon>
        <taxon>Marasmiineae</taxon>
        <taxon>Omphalotaceae</taxon>
        <taxon>Gymnopus</taxon>
    </lineage>
</organism>
<feature type="region of interest" description="Disordered" evidence="1">
    <location>
        <begin position="1"/>
        <end position="43"/>
    </location>
</feature>
<reference evidence="3" key="1">
    <citation type="journal article" date="2019" name="Environ. Microbiol.">
        <title>Fungal ecological strategies reflected in gene transcription - a case study of two litter decomposers.</title>
        <authorList>
            <person name="Barbi F."/>
            <person name="Kohler A."/>
            <person name="Barry K."/>
            <person name="Baskaran P."/>
            <person name="Daum C."/>
            <person name="Fauchery L."/>
            <person name="Ihrmark K."/>
            <person name="Kuo A."/>
            <person name="LaButti K."/>
            <person name="Lipzen A."/>
            <person name="Morin E."/>
            <person name="Grigoriev I.V."/>
            <person name="Henrissat B."/>
            <person name="Lindahl B."/>
            <person name="Martin F."/>
        </authorList>
    </citation>
    <scope>NUCLEOTIDE SEQUENCE</scope>
    <source>
        <strain evidence="3">JB14</strain>
    </source>
</reference>
<evidence type="ECO:0000256" key="1">
    <source>
        <dbReference type="SAM" id="MobiDB-lite"/>
    </source>
</evidence>
<keyword evidence="2" id="KW-1133">Transmembrane helix</keyword>
<evidence type="ECO:0000256" key="2">
    <source>
        <dbReference type="SAM" id="Phobius"/>
    </source>
</evidence>
<gene>
    <name evidence="3" type="ORF">BT96DRAFT_914263</name>
</gene>